<feature type="domain" description="Putative radical SAM N-terminal" evidence="2">
    <location>
        <begin position="68"/>
        <end position="218"/>
    </location>
</feature>
<reference evidence="3 4" key="1">
    <citation type="submission" date="2022-11" db="EMBL/GenBank/DDBJ databases">
        <title>Haliovirga abyssi gen. nov., sp. nov., a mesophilic fermentative bacterium isolated from the Iheya North hydrothermal field and the proposal of Haliovirgaceae fam. nov.</title>
        <authorList>
            <person name="Miyazaki U."/>
            <person name="Tame A."/>
            <person name="Miyazaki J."/>
            <person name="Takai K."/>
            <person name="Sawayama S."/>
            <person name="Kitajima M."/>
            <person name="Okamoto A."/>
            <person name="Nakagawa S."/>
        </authorList>
    </citation>
    <scope>NUCLEOTIDE SEQUENCE [LARGE SCALE GENOMIC DNA]</scope>
    <source>
        <strain evidence="3 4">IC12</strain>
    </source>
</reference>
<dbReference type="InterPro" id="IPR045375">
    <property type="entry name" value="Put_radical_SAM-like_N"/>
</dbReference>
<dbReference type="AlphaFoldDB" id="A0AAU9DCG4"/>
<dbReference type="InterPro" id="IPR036034">
    <property type="entry name" value="PDZ_sf"/>
</dbReference>
<evidence type="ECO:0000259" key="1">
    <source>
        <dbReference type="Pfam" id="PF04459"/>
    </source>
</evidence>
<evidence type="ECO:0000313" key="3">
    <source>
        <dbReference type="EMBL" id="BDU49838.1"/>
    </source>
</evidence>
<evidence type="ECO:0000259" key="2">
    <source>
        <dbReference type="Pfam" id="PF19238"/>
    </source>
</evidence>
<dbReference type="InterPro" id="IPR013785">
    <property type="entry name" value="Aldolase_TIM"/>
</dbReference>
<protein>
    <submittedName>
        <fullName evidence="3">Radical SAM protein</fullName>
    </submittedName>
</protein>
<name>A0AAU9DCG4_9FUSO</name>
<keyword evidence="4" id="KW-1185">Reference proteome</keyword>
<gene>
    <name evidence="3" type="ORF">HLVA_04070</name>
</gene>
<sequence>MTKAEIIKVQKDSIAEELDIEKGDFLVRIDGKDIYDIIQYEHMIYKEFIIVEILKKDINEIWEFEIEKDEFEDLGIEFKSPVFDGVRTCKNNCVFCFVAQLPKGLRKTLYLKDEDFRLSFLYGSYTTFSNLTDDDIKRIIKEHISPLYVSVHATDSMVRKVLLRNRDAGNILEKIKYLTDNGIELHTQAVIVPGYNDGKILEKTIDDLASFYPQVKSLTVVPVGLTKYHKGGLRLNTEEESKKIVKYTLEKSKEFKEKFDTYFSFLSDEFFIQSKMDIPEKEYYEEFEHIENGVGLVRLLLEEVKDMKIKDKFYKGNKITIACGKSIYKYMKEIFIHDDKINIVPIESYFWGEKITVTGLITGSDLIKNLKDKELGDKLIINKIMLNDKKQFLDDMSLEGVSERIGTKIKVIERLEEIYD</sequence>
<dbReference type="KEGG" id="haby:HLVA_04070"/>
<dbReference type="InterPro" id="IPR007549">
    <property type="entry name" value="DUF512"/>
</dbReference>
<dbReference type="SUPFAM" id="SSF50156">
    <property type="entry name" value="PDZ domain-like"/>
    <property type="match status" value="1"/>
</dbReference>
<dbReference type="EMBL" id="AP027059">
    <property type="protein sequence ID" value="BDU49838.1"/>
    <property type="molecule type" value="Genomic_DNA"/>
</dbReference>
<evidence type="ECO:0000313" key="4">
    <source>
        <dbReference type="Proteomes" id="UP001321582"/>
    </source>
</evidence>
<dbReference type="Pfam" id="PF19238">
    <property type="entry name" value="Radical_SAM_2"/>
    <property type="match status" value="1"/>
</dbReference>
<dbReference type="Pfam" id="PF04459">
    <property type="entry name" value="DUF512"/>
    <property type="match status" value="1"/>
</dbReference>
<dbReference type="SUPFAM" id="SSF102114">
    <property type="entry name" value="Radical SAM enzymes"/>
    <property type="match status" value="1"/>
</dbReference>
<feature type="domain" description="DUF512" evidence="1">
    <location>
        <begin position="221"/>
        <end position="413"/>
    </location>
</feature>
<accession>A0AAU9DCG4</accession>
<dbReference type="Gene3D" id="3.20.20.70">
    <property type="entry name" value="Aldolase class I"/>
    <property type="match status" value="1"/>
</dbReference>
<dbReference type="Proteomes" id="UP001321582">
    <property type="component" value="Chromosome"/>
</dbReference>
<dbReference type="InterPro" id="IPR058240">
    <property type="entry name" value="rSAM_sf"/>
</dbReference>
<organism evidence="3 4">
    <name type="scientific">Haliovirga abyssi</name>
    <dbReference type="NCBI Taxonomy" id="2996794"/>
    <lineage>
        <taxon>Bacteria</taxon>
        <taxon>Fusobacteriati</taxon>
        <taxon>Fusobacteriota</taxon>
        <taxon>Fusobacteriia</taxon>
        <taxon>Fusobacteriales</taxon>
        <taxon>Haliovirgaceae</taxon>
        <taxon>Haliovirga</taxon>
    </lineage>
</organism>
<dbReference type="RefSeq" id="WP_307904780.1">
    <property type="nucleotide sequence ID" value="NZ_AP027059.1"/>
</dbReference>
<proteinExistence type="predicted"/>